<dbReference type="Pfam" id="PF06445">
    <property type="entry name" value="GyrI-like"/>
    <property type="match status" value="1"/>
</dbReference>
<dbReference type="SMART" id="SM00871">
    <property type="entry name" value="AraC_E_bind"/>
    <property type="match status" value="1"/>
</dbReference>
<sequence>MEIREVKEQRTLAMRFTTPVSKLSAIMGQHYGEIAAFMQQKGIPFAGAPFALYHNMDMEALDVEIGFPVQKAVEGDDRIQAGTLPGGRVLYTLYTGPYSEIEKPYGELMDYIQKHKLKTASVSYEYYLNDPATTPEKELRTEIYFPLED</sequence>
<dbReference type="InterPro" id="IPR050908">
    <property type="entry name" value="SmbC-like"/>
</dbReference>
<dbReference type="InterPro" id="IPR011256">
    <property type="entry name" value="Reg_factor_effector_dom_sf"/>
</dbReference>
<organism evidence="2 3">
    <name type="scientific">Marispirochaeta aestuarii</name>
    <dbReference type="NCBI Taxonomy" id="1963862"/>
    <lineage>
        <taxon>Bacteria</taxon>
        <taxon>Pseudomonadati</taxon>
        <taxon>Spirochaetota</taxon>
        <taxon>Spirochaetia</taxon>
        <taxon>Spirochaetales</taxon>
        <taxon>Spirochaetaceae</taxon>
        <taxon>Marispirochaeta</taxon>
    </lineage>
</organism>
<dbReference type="Gene3D" id="3.20.80.10">
    <property type="entry name" value="Regulatory factor, effector binding domain"/>
    <property type="match status" value="1"/>
</dbReference>
<accession>A0A1Y1RVN3</accession>
<dbReference type="OrthoDB" id="9773308at2"/>
<proteinExistence type="predicted"/>
<evidence type="ECO:0000313" key="2">
    <source>
        <dbReference type="EMBL" id="ORC34034.1"/>
    </source>
</evidence>
<feature type="domain" description="AraC effector-binding" evidence="1">
    <location>
        <begin position="1"/>
        <end position="148"/>
    </location>
</feature>
<dbReference type="PANTHER" id="PTHR40055:SF1">
    <property type="entry name" value="TRANSCRIPTIONAL REGULATOR YGIV-RELATED"/>
    <property type="match status" value="1"/>
</dbReference>
<gene>
    <name evidence="2" type="ORF">B4O97_14200</name>
</gene>
<protein>
    <recommendedName>
        <fullName evidence="1">AraC effector-binding domain-containing protein</fullName>
    </recommendedName>
</protein>
<dbReference type="SUPFAM" id="SSF55136">
    <property type="entry name" value="Probable bacterial effector-binding domain"/>
    <property type="match status" value="1"/>
</dbReference>
<name>A0A1Y1RVN3_9SPIO</name>
<dbReference type="InterPro" id="IPR010499">
    <property type="entry name" value="AraC_E-bd"/>
</dbReference>
<dbReference type="EMBL" id="MWQY01000016">
    <property type="protein sequence ID" value="ORC34034.1"/>
    <property type="molecule type" value="Genomic_DNA"/>
</dbReference>
<evidence type="ECO:0000313" key="3">
    <source>
        <dbReference type="Proteomes" id="UP000192343"/>
    </source>
</evidence>
<dbReference type="STRING" id="1963862.B4O97_14200"/>
<comment type="caution">
    <text evidence="2">The sequence shown here is derived from an EMBL/GenBank/DDBJ whole genome shotgun (WGS) entry which is preliminary data.</text>
</comment>
<dbReference type="Proteomes" id="UP000192343">
    <property type="component" value="Unassembled WGS sequence"/>
</dbReference>
<keyword evidence="3" id="KW-1185">Reference proteome</keyword>
<dbReference type="AlphaFoldDB" id="A0A1Y1RVN3"/>
<dbReference type="InterPro" id="IPR029442">
    <property type="entry name" value="GyrI-like"/>
</dbReference>
<evidence type="ECO:0000259" key="1">
    <source>
        <dbReference type="SMART" id="SM00871"/>
    </source>
</evidence>
<dbReference type="PANTHER" id="PTHR40055">
    <property type="entry name" value="TRANSCRIPTIONAL REGULATOR YGIV-RELATED"/>
    <property type="match status" value="1"/>
</dbReference>
<dbReference type="RefSeq" id="WP_083051793.1">
    <property type="nucleotide sequence ID" value="NZ_CAXXQO010000003.1"/>
</dbReference>
<reference evidence="2 3" key="1">
    <citation type="submission" date="2017-03" db="EMBL/GenBank/DDBJ databases">
        <title>Draft Genome sequence of Marispirochaeta sp. strain JC444.</title>
        <authorList>
            <person name="Shivani Y."/>
            <person name="Subhash Y."/>
            <person name="Sasikala C."/>
            <person name="Ramana C."/>
        </authorList>
    </citation>
    <scope>NUCLEOTIDE SEQUENCE [LARGE SCALE GENOMIC DNA]</scope>
    <source>
        <strain evidence="2 3">JC444</strain>
    </source>
</reference>